<proteinExistence type="predicted"/>
<organism evidence="2 3">
    <name type="scientific">Filimonas lacunae</name>
    <dbReference type="NCBI Taxonomy" id="477680"/>
    <lineage>
        <taxon>Bacteria</taxon>
        <taxon>Pseudomonadati</taxon>
        <taxon>Bacteroidota</taxon>
        <taxon>Chitinophagia</taxon>
        <taxon>Chitinophagales</taxon>
        <taxon>Chitinophagaceae</taxon>
        <taxon>Filimonas</taxon>
    </lineage>
</organism>
<dbReference type="Proteomes" id="UP000186917">
    <property type="component" value="Unassembled WGS sequence"/>
</dbReference>
<dbReference type="CDD" id="cd00293">
    <property type="entry name" value="USP-like"/>
    <property type="match status" value="1"/>
</dbReference>
<name>A0A1N7QWK1_9BACT</name>
<reference evidence="3" key="1">
    <citation type="submission" date="2017-01" db="EMBL/GenBank/DDBJ databases">
        <authorList>
            <person name="Varghese N."/>
            <person name="Submissions S."/>
        </authorList>
    </citation>
    <scope>NUCLEOTIDE SEQUENCE [LARGE SCALE GENOMIC DNA]</scope>
    <source>
        <strain evidence="3">DSM 21054</strain>
    </source>
</reference>
<protein>
    <submittedName>
        <fullName evidence="2">Nucleotide-binding universal stress protein, UspA family</fullName>
    </submittedName>
</protein>
<evidence type="ECO:0000313" key="2">
    <source>
        <dbReference type="EMBL" id="SIT27241.1"/>
    </source>
</evidence>
<dbReference type="AlphaFoldDB" id="A0A1N7QWK1"/>
<dbReference type="STRING" id="477680.SAMN05421788_107182"/>
<dbReference type="Pfam" id="PF00582">
    <property type="entry name" value="Usp"/>
    <property type="match status" value="1"/>
</dbReference>
<accession>A0A1N7QWK1</accession>
<dbReference type="SUPFAM" id="SSF52402">
    <property type="entry name" value="Adenine nucleotide alpha hydrolases-like"/>
    <property type="match status" value="2"/>
</dbReference>
<dbReference type="OrthoDB" id="9788959at2"/>
<dbReference type="EMBL" id="FTOR01000007">
    <property type="protein sequence ID" value="SIT27241.1"/>
    <property type="molecule type" value="Genomic_DNA"/>
</dbReference>
<sequence length="274" mass="31298">MLNVLVLTDFSNAAYHAARYTCHLSRSIPVKRIILFHAYQSVAPVVLSTVANNASKEELDREYTDMLLDMANQLEPESHEDTAIDLLTEDVQLDEVLNEICQREHIDLVVMGIGSDTQASERSSNAILVPEKASCPVLVVPESAEIQNIKHVVFATDLRELESPAYNQITKWLDLFQSKLDVLNVDEEEKEFGAESFFEIKELHNWLDKYKPEYHYSNSKEEGNAIVNFARNHKASLILSLPRVRSFFSNLFHHSITKEITYHSDIPLLFLHEA</sequence>
<evidence type="ECO:0000259" key="1">
    <source>
        <dbReference type="Pfam" id="PF00582"/>
    </source>
</evidence>
<dbReference type="RefSeq" id="WP_076380773.1">
    <property type="nucleotide sequence ID" value="NZ_AP017422.1"/>
</dbReference>
<evidence type="ECO:0000313" key="3">
    <source>
        <dbReference type="Proteomes" id="UP000186917"/>
    </source>
</evidence>
<dbReference type="Gene3D" id="3.40.50.12370">
    <property type="match status" value="1"/>
</dbReference>
<feature type="domain" description="UspA" evidence="1">
    <location>
        <begin position="3"/>
        <end position="141"/>
    </location>
</feature>
<dbReference type="InterPro" id="IPR006016">
    <property type="entry name" value="UspA"/>
</dbReference>
<gene>
    <name evidence="2" type="ORF">SAMN05421788_107182</name>
</gene>
<keyword evidence="3" id="KW-1185">Reference proteome</keyword>